<dbReference type="EMBL" id="ASHM01049901">
    <property type="protein sequence ID" value="PNX85922.1"/>
    <property type="molecule type" value="Genomic_DNA"/>
</dbReference>
<keyword evidence="3" id="KW-0804">Transcription</keyword>
<gene>
    <name evidence="7" type="ORF">L195_g041996</name>
</gene>
<keyword evidence="4" id="KW-0539">Nucleus</keyword>
<dbReference type="AlphaFoldDB" id="A0A2K3M556"/>
<dbReference type="GO" id="GO:0003677">
    <property type="term" value="F:DNA binding"/>
    <property type="evidence" value="ECO:0007669"/>
    <property type="project" value="InterPro"/>
</dbReference>
<dbReference type="SUPFAM" id="SSF47113">
    <property type="entry name" value="Histone-fold"/>
    <property type="match status" value="1"/>
</dbReference>
<comment type="similarity">
    <text evidence="5">Belongs to the NFYC/HAP5 subunit family.</text>
</comment>
<dbReference type="PANTHER" id="PTHR10252">
    <property type="entry name" value="HISTONE-LIKE TRANSCRIPTION FACTOR CCAAT-RELATED"/>
    <property type="match status" value="1"/>
</dbReference>
<evidence type="ECO:0000256" key="4">
    <source>
        <dbReference type="ARBA" id="ARBA00023242"/>
    </source>
</evidence>
<feature type="domain" description="Core Histone H2A/H2B/H3" evidence="6">
    <location>
        <begin position="23"/>
        <end position="95"/>
    </location>
</feature>
<name>A0A2K3M556_TRIPR</name>
<protein>
    <submittedName>
        <fullName evidence="7">Heme activated protein 5c</fullName>
    </submittedName>
</protein>
<comment type="caution">
    <text evidence="7">The sequence shown here is derived from an EMBL/GenBank/DDBJ whole genome shotgun (WGS) entry which is preliminary data.</text>
</comment>
<feature type="non-terminal residue" evidence="7">
    <location>
        <position position="1"/>
    </location>
</feature>
<dbReference type="Gene3D" id="1.10.20.10">
    <property type="entry name" value="Histone, subunit A"/>
    <property type="match status" value="1"/>
</dbReference>
<dbReference type="InterPro" id="IPR050568">
    <property type="entry name" value="Transcr_DNA_Rep_Reg"/>
</dbReference>
<sequence>AHDKYMDPNQKKNAELVDKFWEEQFKKISETADLKSHICTSRVKKVMKEVADVKIPNQTCVFMAKVCELFIKDITMRSMFKMKEAGRTSIEINDVVDTLGDIDSETKIEDDKAEISANEDD</sequence>
<dbReference type="Pfam" id="PF00125">
    <property type="entry name" value="Histone"/>
    <property type="match status" value="1"/>
</dbReference>
<evidence type="ECO:0000259" key="6">
    <source>
        <dbReference type="Pfam" id="PF00125"/>
    </source>
</evidence>
<evidence type="ECO:0000313" key="8">
    <source>
        <dbReference type="Proteomes" id="UP000236291"/>
    </source>
</evidence>
<evidence type="ECO:0000256" key="1">
    <source>
        <dbReference type="ARBA" id="ARBA00004123"/>
    </source>
</evidence>
<accession>A0A2K3M556</accession>
<evidence type="ECO:0000256" key="3">
    <source>
        <dbReference type="ARBA" id="ARBA00023163"/>
    </source>
</evidence>
<reference evidence="7 8" key="2">
    <citation type="journal article" date="2017" name="Front. Plant Sci.">
        <title>Gene Classification and Mining of Molecular Markers Useful in Red Clover (Trifolium pratense) Breeding.</title>
        <authorList>
            <person name="Istvanek J."/>
            <person name="Dluhosova J."/>
            <person name="Dluhos P."/>
            <person name="Patkova L."/>
            <person name="Nedelnik J."/>
            <person name="Repkova J."/>
        </authorList>
    </citation>
    <scope>NUCLEOTIDE SEQUENCE [LARGE SCALE GENOMIC DNA]</scope>
    <source>
        <strain evidence="8">cv. Tatra</strain>
        <tissue evidence="7">Young leaves</tissue>
    </source>
</reference>
<evidence type="ECO:0000256" key="2">
    <source>
        <dbReference type="ARBA" id="ARBA00023015"/>
    </source>
</evidence>
<comment type="subcellular location">
    <subcellularLocation>
        <location evidence="1">Nucleus</location>
    </subcellularLocation>
</comment>
<dbReference type="InterPro" id="IPR009072">
    <property type="entry name" value="Histone-fold"/>
</dbReference>
<dbReference type="Proteomes" id="UP000236291">
    <property type="component" value="Unassembled WGS sequence"/>
</dbReference>
<keyword evidence="2" id="KW-0805">Transcription regulation</keyword>
<proteinExistence type="inferred from homology"/>
<dbReference type="InterPro" id="IPR007125">
    <property type="entry name" value="H2A/H2B/H3"/>
</dbReference>
<dbReference type="GO" id="GO:0046982">
    <property type="term" value="F:protein heterodimerization activity"/>
    <property type="evidence" value="ECO:0007669"/>
    <property type="project" value="InterPro"/>
</dbReference>
<dbReference type="STRING" id="57577.A0A2K3M556"/>
<evidence type="ECO:0000256" key="5">
    <source>
        <dbReference type="ARBA" id="ARBA00038129"/>
    </source>
</evidence>
<reference evidence="7 8" key="1">
    <citation type="journal article" date="2014" name="Am. J. Bot.">
        <title>Genome assembly and annotation for red clover (Trifolium pratense; Fabaceae).</title>
        <authorList>
            <person name="Istvanek J."/>
            <person name="Jaros M."/>
            <person name="Krenek A."/>
            <person name="Repkova J."/>
        </authorList>
    </citation>
    <scope>NUCLEOTIDE SEQUENCE [LARGE SCALE GENOMIC DNA]</scope>
    <source>
        <strain evidence="8">cv. Tatra</strain>
        <tissue evidence="7">Young leaves</tissue>
    </source>
</reference>
<dbReference type="GO" id="GO:0005634">
    <property type="term" value="C:nucleus"/>
    <property type="evidence" value="ECO:0007669"/>
    <property type="project" value="UniProtKB-SubCell"/>
</dbReference>
<organism evidence="7 8">
    <name type="scientific">Trifolium pratense</name>
    <name type="common">Red clover</name>
    <dbReference type="NCBI Taxonomy" id="57577"/>
    <lineage>
        <taxon>Eukaryota</taxon>
        <taxon>Viridiplantae</taxon>
        <taxon>Streptophyta</taxon>
        <taxon>Embryophyta</taxon>
        <taxon>Tracheophyta</taxon>
        <taxon>Spermatophyta</taxon>
        <taxon>Magnoliopsida</taxon>
        <taxon>eudicotyledons</taxon>
        <taxon>Gunneridae</taxon>
        <taxon>Pentapetalae</taxon>
        <taxon>rosids</taxon>
        <taxon>fabids</taxon>
        <taxon>Fabales</taxon>
        <taxon>Fabaceae</taxon>
        <taxon>Papilionoideae</taxon>
        <taxon>50 kb inversion clade</taxon>
        <taxon>NPAAA clade</taxon>
        <taxon>Hologalegina</taxon>
        <taxon>IRL clade</taxon>
        <taxon>Trifolieae</taxon>
        <taxon>Trifolium</taxon>
    </lineage>
</organism>
<evidence type="ECO:0000313" key="7">
    <source>
        <dbReference type="EMBL" id="PNX85922.1"/>
    </source>
</evidence>